<reference evidence="1 2" key="1">
    <citation type="journal article" date="2012" name="J. Bacteriol.">
        <title>De Novo Genome Project of Cupriavidus basilensis OR16.</title>
        <authorList>
            <person name="Cserhati M."/>
            <person name="Kriszt B."/>
            <person name="Szoboszlay S."/>
            <person name="Toth A."/>
            <person name="Szabo I."/>
            <person name="Tancsics A."/>
            <person name="Nagy I."/>
            <person name="Horvath B."/>
            <person name="Nagy I."/>
            <person name="Kukolya J."/>
        </authorList>
    </citation>
    <scope>NUCLEOTIDE SEQUENCE [LARGE SCALE GENOMIC DNA]</scope>
    <source>
        <strain evidence="1 2">OR16</strain>
    </source>
</reference>
<dbReference type="Gene3D" id="3.60.21.10">
    <property type="match status" value="1"/>
</dbReference>
<organism evidence="1 2">
    <name type="scientific">Cupriavidus basilensis OR16</name>
    <dbReference type="NCBI Taxonomy" id="1127483"/>
    <lineage>
        <taxon>Bacteria</taxon>
        <taxon>Pseudomonadati</taxon>
        <taxon>Pseudomonadota</taxon>
        <taxon>Betaproteobacteria</taxon>
        <taxon>Burkholderiales</taxon>
        <taxon>Burkholderiaceae</taxon>
        <taxon>Cupriavidus</taxon>
    </lineage>
</organism>
<dbReference type="PATRIC" id="fig|1127483.3.peg.4873"/>
<proteinExistence type="predicted"/>
<dbReference type="PANTHER" id="PTHR37844">
    <property type="entry name" value="SER/THR PROTEIN PHOSPHATASE SUPERFAMILY (AFU_ORTHOLOGUE AFUA_1G14840)"/>
    <property type="match status" value="1"/>
</dbReference>
<dbReference type="Proteomes" id="UP000005808">
    <property type="component" value="Unassembled WGS sequence"/>
</dbReference>
<comment type="caution">
    <text evidence="1">The sequence shown here is derived from an EMBL/GenBank/DDBJ whole genome shotgun (WGS) entry which is preliminary data.</text>
</comment>
<name>H1S9X3_9BURK</name>
<evidence type="ECO:0000313" key="1">
    <source>
        <dbReference type="EMBL" id="EHP40658.1"/>
    </source>
</evidence>
<sequence>MLMRDFSRIRVAPDFEERFTPATSQALFADSVAWLAERFHAPHDGQTVVITHFAPSPLSISPKFAGSHLNASFVSDLRQEISAWQPALWVHGHTHDSFDYQLGATRVVCNPRGYIRRKTGEPENPSFDWCYTVEI</sequence>
<dbReference type="SUPFAM" id="SSF56300">
    <property type="entry name" value="Metallo-dependent phosphatases"/>
    <property type="match status" value="1"/>
</dbReference>
<accession>H1S9X3</accession>
<dbReference type="AlphaFoldDB" id="H1S9X3"/>
<protein>
    <submittedName>
        <fullName evidence="1">Ser/Thr protein phosphatase family protein</fullName>
    </submittedName>
</protein>
<gene>
    <name evidence="1" type="ORF">OR16_24380</name>
</gene>
<dbReference type="EMBL" id="AHJE01000061">
    <property type="protein sequence ID" value="EHP40658.1"/>
    <property type="molecule type" value="Genomic_DNA"/>
</dbReference>
<dbReference type="InterPro" id="IPR029052">
    <property type="entry name" value="Metallo-depent_PP-like"/>
</dbReference>
<evidence type="ECO:0000313" key="2">
    <source>
        <dbReference type="Proteomes" id="UP000005808"/>
    </source>
</evidence>
<dbReference type="PANTHER" id="PTHR37844:SF2">
    <property type="entry name" value="SER_THR PROTEIN PHOSPHATASE SUPERFAMILY (AFU_ORTHOLOGUE AFUA_1G14840)"/>
    <property type="match status" value="1"/>
</dbReference>